<dbReference type="Pfam" id="PF01476">
    <property type="entry name" value="LysM"/>
    <property type="match status" value="1"/>
</dbReference>
<evidence type="ECO:0000256" key="1">
    <source>
        <dbReference type="SAM" id="Phobius"/>
    </source>
</evidence>
<proteinExistence type="predicted"/>
<dbReference type="PANTHER" id="PTHR21666">
    <property type="entry name" value="PEPTIDASE-RELATED"/>
    <property type="match status" value="1"/>
</dbReference>
<dbReference type="Gene3D" id="3.10.350.10">
    <property type="entry name" value="LysM domain"/>
    <property type="match status" value="1"/>
</dbReference>
<dbReference type="SMART" id="SM00257">
    <property type="entry name" value="LysM"/>
    <property type="match status" value="1"/>
</dbReference>
<keyword evidence="1" id="KW-1133">Transmembrane helix</keyword>
<gene>
    <name evidence="3" type="ORF">LPTSP4_29810</name>
</gene>
<name>A0A2P2E3N4_9LEPT</name>
<evidence type="ECO:0000313" key="3">
    <source>
        <dbReference type="EMBL" id="GBF51444.1"/>
    </source>
</evidence>
<dbReference type="InterPro" id="IPR036779">
    <property type="entry name" value="LysM_dom_sf"/>
</dbReference>
<evidence type="ECO:0000313" key="4">
    <source>
        <dbReference type="Proteomes" id="UP000245133"/>
    </source>
</evidence>
<dbReference type="InterPro" id="IPR018392">
    <property type="entry name" value="LysM"/>
</dbReference>
<dbReference type="PANTHER" id="PTHR21666:SF290">
    <property type="entry name" value="PEPTIDASE M23 DOMAIN PROTEIN"/>
    <property type="match status" value="1"/>
</dbReference>
<dbReference type="FunFam" id="2.70.70.10:FF:000006">
    <property type="entry name" value="M23 family peptidase"/>
    <property type="match status" value="1"/>
</dbReference>
<dbReference type="PROSITE" id="PS51782">
    <property type="entry name" value="LYSM"/>
    <property type="match status" value="1"/>
</dbReference>
<dbReference type="EMBL" id="BFBB01000008">
    <property type="protein sequence ID" value="GBF51444.1"/>
    <property type="molecule type" value="Genomic_DNA"/>
</dbReference>
<dbReference type="SUPFAM" id="SSF51261">
    <property type="entry name" value="Duplicated hybrid motif"/>
    <property type="match status" value="1"/>
</dbReference>
<organism evidence="3 4">
    <name type="scientific">Leptospira ryugenii</name>
    <dbReference type="NCBI Taxonomy" id="1917863"/>
    <lineage>
        <taxon>Bacteria</taxon>
        <taxon>Pseudomonadati</taxon>
        <taxon>Spirochaetota</taxon>
        <taxon>Spirochaetia</taxon>
        <taxon>Leptospirales</taxon>
        <taxon>Leptospiraceae</taxon>
        <taxon>Leptospira</taxon>
    </lineage>
</organism>
<keyword evidence="1" id="KW-0472">Membrane</keyword>
<dbReference type="CDD" id="cd12797">
    <property type="entry name" value="M23_peptidase"/>
    <property type="match status" value="1"/>
</dbReference>
<dbReference type="AlphaFoldDB" id="A0A2P2E3N4"/>
<dbReference type="Pfam" id="PF01551">
    <property type="entry name" value="Peptidase_M23"/>
    <property type="match status" value="1"/>
</dbReference>
<reference evidence="3 4" key="1">
    <citation type="submission" date="2018-02" db="EMBL/GenBank/DDBJ databases">
        <title>Novel Leptospira species isolated from soil and water in Japan.</title>
        <authorList>
            <person name="Nakao R."/>
            <person name="Masuzawa T."/>
        </authorList>
    </citation>
    <scope>NUCLEOTIDE SEQUENCE [LARGE SCALE GENOMIC DNA]</scope>
    <source>
        <strain evidence="3 4">YH101</strain>
    </source>
</reference>
<dbReference type="InterPro" id="IPR011055">
    <property type="entry name" value="Dup_hybrid_motif"/>
</dbReference>
<dbReference type="InterPro" id="IPR050570">
    <property type="entry name" value="Cell_wall_metabolism_enzyme"/>
</dbReference>
<evidence type="ECO:0000259" key="2">
    <source>
        <dbReference type="PROSITE" id="PS51782"/>
    </source>
</evidence>
<dbReference type="InterPro" id="IPR016047">
    <property type="entry name" value="M23ase_b-sheet_dom"/>
</dbReference>
<accession>A0A2P2E3N4</accession>
<feature type="transmembrane region" description="Helical" evidence="1">
    <location>
        <begin position="39"/>
        <end position="57"/>
    </location>
</feature>
<sequence>MSGEKSQKNENSSTSHACQSHNVVIVFLDPSDNEKVRELFSLFILKWIFLVVVYIYGELSASPLVLANLEYSNPALKELRADIKENLRISKSGGASERIIPLKYYQYKVKKTDQFFQIMARTQMDMETLSSVNELSSPHDLVPGMVLEIPNMRGVFHPEITDSSQDTKLRLAEKYKYDPELMQYDSNREKWFFPGLVMGKTEKSFFYGFGFSVPLEDFAMSSSFGKRLDPFTKKVTFHGGIDLAAAIGTPVYASQDGTIQFANIQGGYGNLIVVKHIMGYETRYGHLSKFLVKEGEKVKKGQIIGEVGITGRTTGPHLHFEIRRNSKRQRPFFQAH</sequence>
<dbReference type="Gene3D" id="2.70.70.10">
    <property type="entry name" value="Glucose Permease (Domain IIA)"/>
    <property type="match status" value="1"/>
</dbReference>
<comment type="caution">
    <text evidence="3">The sequence shown here is derived from an EMBL/GenBank/DDBJ whole genome shotgun (WGS) entry which is preliminary data.</text>
</comment>
<dbReference type="Proteomes" id="UP000245133">
    <property type="component" value="Unassembled WGS sequence"/>
</dbReference>
<feature type="domain" description="LysM" evidence="2">
    <location>
        <begin position="105"/>
        <end position="149"/>
    </location>
</feature>
<keyword evidence="4" id="KW-1185">Reference proteome</keyword>
<dbReference type="GO" id="GO:0004222">
    <property type="term" value="F:metalloendopeptidase activity"/>
    <property type="evidence" value="ECO:0007669"/>
    <property type="project" value="TreeGrafter"/>
</dbReference>
<protein>
    <submittedName>
        <fullName evidence="3">Peptidase, M23 family</fullName>
    </submittedName>
</protein>
<keyword evidence="1" id="KW-0812">Transmembrane</keyword>